<accession>A0A194WX38</accession>
<gene>
    <name evidence="4" type="ORF">LY89DRAFT_673249</name>
</gene>
<evidence type="ECO:0000313" key="4">
    <source>
        <dbReference type="EMBL" id="KUJ12249.1"/>
    </source>
</evidence>
<dbReference type="AlphaFoldDB" id="A0A194WX38"/>
<dbReference type="SMART" id="SM00066">
    <property type="entry name" value="GAL4"/>
    <property type="match status" value="1"/>
</dbReference>
<keyword evidence="5" id="KW-1185">Reference proteome</keyword>
<dbReference type="GeneID" id="28823077"/>
<dbReference type="CDD" id="cd00067">
    <property type="entry name" value="GAL4"/>
    <property type="match status" value="1"/>
</dbReference>
<dbReference type="Gene3D" id="4.10.240.10">
    <property type="entry name" value="Zn(2)-C6 fungal-type DNA-binding domain"/>
    <property type="match status" value="1"/>
</dbReference>
<evidence type="ECO:0000313" key="5">
    <source>
        <dbReference type="Proteomes" id="UP000070700"/>
    </source>
</evidence>
<dbReference type="SUPFAM" id="SSF57701">
    <property type="entry name" value="Zn2/Cys6 DNA-binding domain"/>
    <property type="match status" value="1"/>
</dbReference>
<dbReference type="KEGG" id="psco:LY89DRAFT_673249"/>
<name>A0A194WX38_MOLSC</name>
<dbReference type="InParanoid" id="A0A194WX38"/>
<organism evidence="4 5">
    <name type="scientific">Mollisia scopiformis</name>
    <name type="common">Conifer needle endophyte fungus</name>
    <name type="synonym">Phialocephala scopiformis</name>
    <dbReference type="NCBI Taxonomy" id="149040"/>
    <lineage>
        <taxon>Eukaryota</taxon>
        <taxon>Fungi</taxon>
        <taxon>Dikarya</taxon>
        <taxon>Ascomycota</taxon>
        <taxon>Pezizomycotina</taxon>
        <taxon>Leotiomycetes</taxon>
        <taxon>Helotiales</taxon>
        <taxon>Mollisiaceae</taxon>
        <taxon>Mollisia</taxon>
    </lineage>
</organism>
<sequence length="482" mass="54676">MLSESAAPIAQLVPRRQHKKSRTGCLPCKIRKVKCDERRPLCQNCARHYKDIEKCDFPPAPAATESTLPDRLPPRTRPISKKSPTSFRRAPKYLLPLFPGSGIDPFECFPSCNVPEAQKFMHHYFQNFVSKSFPVHLDHIAQPIMQSFWSLASDDIVLFHATLQLSALDLEVLRGGDNEAAQAKFLLNKECITLLRKRVEDSILGISDQTIASVLFIIIVEFQRSNFKMVTMHIQGLKRMVALRGGLHTIRSTNHMLANLIFGISLTVTTELQFFPETPLEPLASDDPIELAHEPHLAQDPRLFRLDNVGLSRDHVQVFKVLRYNTNRADIEWPDNAAPTKCSDIMARMMALPIPVDEGPVIASISESSRLAGVGLCCLPWKHDYPSPELMINTMIHKLRISLETVLNLVPSDHPLLPWLLSVGGIYSVQPERNWFVGHLVPVVVALQIRSWEDMRPHLTKLWEEVEAKRKDLDLVDLDVWQ</sequence>
<feature type="region of interest" description="Disordered" evidence="2">
    <location>
        <begin position="63"/>
        <end position="85"/>
    </location>
</feature>
<keyword evidence="1" id="KW-0539">Nucleus</keyword>
<dbReference type="PANTHER" id="PTHR37540">
    <property type="entry name" value="TRANSCRIPTION FACTOR (ACR-2), PUTATIVE-RELATED-RELATED"/>
    <property type="match status" value="1"/>
</dbReference>
<dbReference type="RefSeq" id="XP_018066604.1">
    <property type="nucleotide sequence ID" value="XM_018213351.1"/>
</dbReference>
<dbReference type="InterPro" id="IPR036864">
    <property type="entry name" value="Zn2-C6_fun-type_DNA-bd_sf"/>
</dbReference>
<evidence type="ECO:0000256" key="2">
    <source>
        <dbReference type="SAM" id="MobiDB-lite"/>
    </source>
</evidence>
<dbReference type="GO" id="GO:0008270">
    <property type="term" value="F:zinc ion binding"/>
    <property type="evidence" value="ECO:0007669"/>
    <property type="project" value="InterPro"/>
</dbReference>
<evidence type="ECO:0000256" key="1">
    <source>
        <dbReference type="ARBA" id="ARBA00023242"/>
    </source>
</evidence>
<dbReference type="Proteomes" id="UP000070700">
    <property type="component" value="Unassembled WGS sequence"/>
</dbReference>
<dbReference type="PANTHER" id="PTHR37540:SF5">
    <property type="entry name" value="TRANSCRIPTION FACTOR DOMAIN-CONTAINING PROTEIN"/>
    <property type="match status" value="1"/>
</dbReference>
<dbReference type="EMBL" id="KQ947424">
    <property type="protein sequence ID" value="KUJ12249.1"/>
    <property type="molecule type" value="Genomic_DNA"/>
</dbReference>
<protein>
    <recommendedName>
        <fullName evidence="3">Zn(2)-C6 fungal-type domain-containing protein</fullName>
    </recommendedName>
</protein>
<proteinExistence type="predicted"/>
<dbReference type="InterPro" id="IPR021858">
    <property type="entry name" value="Fun_TF"/>
</dbReference>
<reference evidence="4 5" key="1">
    <citation type="submission" date="2015-10" db="EMBL/GenBank/DDBJ databases">
        <title>Full genome of DAOMC 229536 Phialocephala scopiformis, a fungal endophyte of spruce producing the potent anti-insectan compound rugulosin.</title>
        <authorList>
            <consortium name="DOE Joint Genome Institute"/>
            <person name="Walker A.K."/>
            <person name="Frasz S.L."/>
            <person name="Seifert K.A."/>
            <person name="Miller J.D."/>
            <person name="Mondo S.J."/>
            <person name="Labutti K."/>
            <person name="Lipzen A."/>
            <person name="Dockter R."/>
            <person name="Kennedy M."/>
            <person name="Grigoriev I.V."/>
            <person name="Spatafora J.W."/>
        </authorList>
    </citation>
    <scope>NUCLEOTIDE SEQUENCE [LARGE SCALE GENOMIC DNA]</scope>
    <source>
        <strain evidence="4 5">CBS 120377</strain>
    </source>
</reference>
<dbReference type="OrthoDB" id="4158087at2759"/>
<dbReference type="Pfam" id="PF00172">
    <property type="entry name" value="Zn_clus"/>
    <property type="match status" value="1"/>
</dbReference>
<dbReference type="GO" id="GO:0000981">
    <property type="term" value="F:DNA-binding transcription factor activity, RNA polymerase II-specific"/>
    <property type="evidence" value="ECO:0007669"/>
    <property type="project" value="InterPro"/>
</dbReference>
<feature type="domain" description="Zn(2)-C6 fungal-type" evidence="3">
    <location>
        <begin position="24"/>
        <end position="57"/>
    </location>
</feature>
<evidence type="ECO:0000259" key="3">
    <source>
        <dbReference type="PROSITE" id="PS50048"/>
    </source>
</evidence>
<dbReference type="PROSITE" id="PS50048">
    <property type="entry name" value="ZN2_CY6_FUNGAL_2"/>
    <property type="match status" value="1"/>
</dbReference>
<dbReference type="InterPro" id="IPR001138">
    <property type="entry name" value="Zn2Cys6_DnaBD"/>
</dbReference>
<dbReference type="Pfam" id="PF11951">
    <property type="entry name" value="Fungal_trans_2"/>
    <property type="match status" value="1"/>
</dbReference>